<proteinExistence type="predicted"/>
<keyword evidence="1" id="KW-0472">Membrane</keyword>
<dbReference type="PROSITE" id="PS51257">
    <property type="entry name" value="PROKAR_LIPOPROTEIN"/>
    <property type="match status" value="1"/>
</dbReference>
<feature type="transmembrane region" description="Helical" evidence="1">
    <location>
        <begin position="16"/>
        <end position="37"/>
    </location>
</feature>
<accession>A0ABM8WA70</accession>
<organism evidence="2 3">
    <name type="scientific">Cupriavidus pampae</name>
    <dbReference type="NCBI Taxonomy" id="659251"/>
    <lineage>
        <taxon>Bacteria</taxon>
        <taxon>Pseudomonadati</taxon>
        <taxon>Pseudomonadota</taxon>
        <taxon>Betaproteobacteria</taxon>
        <taxon>Burkholderiales</taxon>
        <taxon>Burkholderiaceae</taxon>
        <taxon>Cupriavidus</taxon>
    </lineage>
</organism>
<name>A0ABM8WA70_9BURK</name>
<keyword evidence="1" id="KW-1133">Transmembrane helix</keyword>
<evidence type="ECO:0000313" key="2">
    <source>
        <dbReference type="EMBL" id="CAG9164138.1"/>
    </source>
</evidence>
<gene>
    <name evidence="2" type="ORF">LMG32289_00476</name>
</gene>
<reference evidence="2 3" key="1">
    <citation type="submission" date="2021-08" db="EMBL/GenBank/DDBJ databases">
        <authorList>
            <person name="Peeters C."/>
        </authorList>
    </citation>
    <scope>NUCLEOTIDE SEQUENCE [LARGE SCALE GENOMIC DNA]</scope>
    <source>
        <strain evidence="2 3">LMG 32289</strain>
    </source>
</reference>
<evidence type="ECO:0000256" key="1">
    <source>
        <dbReference type="SAM" id="Phobius"/>
    </source>
</evidence>
<keyword evidence="1" id="KW-0812">Transmembrane</keyword>
<evidence type="ECO:0008006" key="4">
    <source>
        <dbReference type="Google" id="ProtNLM"/>
    </source>
</evidence>
<protein>
    <recommendedName>
        <fullName evidence="4">Lipoprotein transmembrane</fullName>
    </recommendedName>
</protein>
<dbReference type="RefSeq" id="WP_223981358.1">
    <property type="nucleotide sequence ID" value="NZ_CAJZAG010000001.1"/>
</dbReference>
<dbReference type="Proteomes" id="UP000706525">
    <property type="component" value="Unassembled WGS sequence"/>
</dbReference>
<keyword evidence="3" id="KW-1185">Reference proteome</keyword>
<sequence>MQTQQGRPWWKEPWPWLLMSGPLLAMIGCGVTIWLAAQHADRPVEEAVHRGLVVNAVNAVKAAADAGNARQP</sequence>
<comment type="caution">
    <text evidence="2">The sequence shown here is derived from an EMBL/GenBank/DDBJ whole genome shotgun (WGS) entry which is preliminary data.</text>
</comment>
<dbReference type="EMBL" id="CAJZAG010000001">
    <property type="protein sequence ID" value="CAG9164138.1"/>
    <property type="molecule type" value="Genomic_DNA"/>
</dbReference>
<evidence type="ECO:0000313" key="3">
    <source>
        <dbReference type="Proteomes" id="UP000706525"/>
    </source>
</evidence>